<sequence>MNLSHNERVVLLKHDILNCPYHVFGYHDDCASYFCKGLKENEVNLVPQMQTSGLWADILGARNIVAHYVSSLIYNVNNNVVESFNNVIVKYVGGKRINYSLRGSYSARCHTAVTSFNFGSNYISHLHKKMTNLSPGIITKKYIKKVDKMCELSRRRRLNFKKSTFTMNKRKLFSGPDDDYGAVEMGCEIIDMPFDEYQNKKELFLKKITLKSEEIVAIERSTIGQQDNDMWQQYRKYRLTASNFGKVCKLRPTTSRANTVKHILYDIFQGSSATRYGIENESITRNAVQETLGITIQLAGLFIHKSLHYLAASPDGLINEDSIMEIKCPSSIKEYTPQEAVTLEKLKYMTDYKGKLVLKKTDNYYFQVQGQLNIAEKKYCYFVVWSPKGFVIDKIFRDESFWNTKIELFVTRFYMESLLPEIIDSRFDRGLSIRPGIPEKIV</sequence>
<evidence type="ECO:0000313" key="2">
    <source>
        <dbReference type="EMBL" id="MBY81169.1"/>
    </source>
</evidence>
<dbReference type="SUPFAM" id="SSF52980">
    <property type="entry name" value="Restriction endonuclease-like"/>
    <property type="match status" value="1"/>
</dbReference>
<proteinExistence type="predicted"/>
<dbReference type="GO" id="GO:0006281">
    <property type="term" value="P:DNA repair"/>
    <property type="evidence" value="ECO:0007669"/>
    <property type="project" value="UniProtKB-ARBA"/>
</dbReference>
<dbReference type="AlphaFoldDB" id="A0A2S2QTT9"/>
<reference evidence="2" key="1">
    <citation type="submission" date="2018-04" db="EMBL/GenBank/DDBJ databases">
        <title>Transcriptome assembly of Sipha flava.</title>
        <authorList>
            <person name="Scully E.D."/>
            <person name="Geib S.M."/>
            <person name="Palmer N.A."/>
            <person name="Koch K."/>
            <person name="Bradshaw J."/>
            <person name="Heng-Moss T."/>
            <person name="Sarath G."/>
        </authorList>
    </citation>
    <scope>NUCLEOTIDE SEQUENCE</scope>
</reference>
<dbReference type="InterPro" id="IPR011335">
    <property type="entry name" value="Restrct_endonuc-II-like"/>
</dbReference>
<dbReference type="PANTHER" id="PTHR46609">
    <property type="entry name" value="EXONUCLEASE, PHAGE-TYPE/RECB, C-TERMINAL DOMAIN-CONTAINING PROTEIN"/>
    <property type="match status" value="1"/>
</dbReference>
<feature type="domain" description="YqaJ viral recombinase" evidence="1">
    <location>
        <begin position="231"/>
        <end position="377"/>
    </location>
</feature>
<protein>
    <recommendedName>
        <fullName evidence="1">YqaJ viral recombinase domain-containing protein</fullName>
    </recommendedName>
</protein>
<organism evidence="2">
    <name type="scientific">Sipha flava</name>
    <name type="common">yellow sugarcane aphid</name>
    <dbReference type="NCBI Taxonomy" id="143950"/>
    <lineage>
        <taxon>Eukaryota</taxon>
        <taxon>Metazoa</taxon>
        <taxon>Ecdysozoa</taxon>
        <taxon>Arthropoda</taxon>
        <taxon>Hexapoda</taxon>
        <taxon>Insecta</taxon>
        <taxon>Pterygota</taxon>
        <taxon>Neoptera</taxon>
        <taxon>Paraneoptera</taxon>
        <taxon>Hemiptera</taxon>
        <taxon>Sternorrhyncha</taxon>
        <taxon>Aphidomorpha</taxon>
        <taxon>Aphidoidea</taxon>
        <taxon>Aphididae</taxon>
        <taxon>Sipha</taxon>
    </lineage>
</organism>
<gene>
    <name evidence="2" type="ORF">g.126195</name>
</gene>
<dbReference type="Pfam" id="PF09588">
    <property type="entry name" value="YqaJ"/>
    <property type="match status" value="1"/>
</dbReference>
<dbReference type="OrthoDB" id="6605173at2759"/>
<name>A0A2S2QTT9_9HEMI</name>
<accession>A0A2S2QTT9</accession>
<dbReference type="InterPro" id="IPR019080">
    <property type="entry name" value="YqaJ_viral_recombinase"/>
</dbReference>
<dbReference type="InterPro" id="IPR011604">
    <property type="entry name" value="PDDEXK-like_dom_sf"/>
</dbReference>
<dbReference type="PANTHER" id="PTHR46609:SF8">
    <property type="entry name" value="YQAJ VIRAL RECOMBINASE DOMAIN-CONTAINING PROTEIN"/>
    <property type="match status" value="1"/>
</dbReference>
<dbReference type="EMBL" id="GGMS01011966">
    <property type="protein sequence ID" value="MBY81169.1"/>
    <property type="molecule type" value="Transcribed_RNA"/>
</dbReference>
<evidence type="ECO:0000259" key="1">
    <source>
        <dbReference type="Pfam" id="PF09588"/>
    </source>
</evidence>
<dbReference type="CDD" id="cd22343">
    <property type="entry name" value="PDDEXK_lambda_exonuclease-like"/>
    <property type="match status" value="1"/>
</dbReference>
<dbReference type="Gene3D" id="3.90.320.10">
    <property type="match status" value="1"/>
</dbReference>
<dbReference type="InterPro" id="IPR051703">
    <property type="entry name" value="NF-kappa-B_Signaling_Reg"/>
</dbReference>